<keyword evidence="3" id="KW-1185">Reference proteome</keyword>
<organism evidence="2 3">
    <name type="scientific">Letharia lupina</name>
    <dbReference type="NCBI Taxonomy" id="560253"/>
    <lineage>
        <taxon>Eukaryota</taxon>
        <taxon>Fungi</taxon>
        <taxon>Dikarya</taxon>
        <taxon>Ascomycota</taxon>
        <taxon>Pezizomycotina</taxon>
        <taxon>Lecanoromycetes</taxon>
        <taxon>OSLEUM clade</taxon>
        <taxon>Lecanoromycetidae</taxon>
        <taxon>Lecanorales</taxon>
        <taxon>Lecanorineae</taxon>
        <taxon>Parmeliaceae</taxon>
        <taxon>Letharia</taxon>
    </lineage>
</organism>
<reference evidence="2 3" key="1">
    <citation type="journal article" date="2020" name="Genomics">
        <title>Complete, high-quality genomes from long-read metagenomic sequencing of two wolf lichen thalli reveals enigmatic genome architecture.</title>
        <authorList>
            <person name="McKenzie S.K."/>
            <person name="Walston R.F."/>
            <person name="Allen J.L."/>
        </authorList>
    </citation>
    <scope>NUCLEOTIDE SEQUENCE [LARGE SCALE GENOMIC DNA]</scope>
    <source>
        <strain evidence="2">WasteWater1</strain>
    </source>
</reference>
<dbReference type="Proteomes" id="UP000593566">
    <property type="component" value="Unassembled WGS sequence"/>
</dbReference>
<evidence type="ECO:0000256" key="1">
    <source>
        <dbReference type="SAM" id="Phobius"/>
    </source>
</evidence>
<dbReference type="AlphaFoldDB" id="A0A8H6FK87"/>
<feature type="transmembrane region" description="Helical" evidence="1">
    <location>
        <begin position="6"/>
        <end position="27"/>
    </location>
</feature>
<proteinExistence type="predicted"/>
<gene>
    <name evidence="2" type="ORF">HO133_004368</name>
</gene>
<dbReference type="RefSeq" id="XP_037157287.1">
    <property type="nucleotide sequence ID" value="XM_037295286.1"/>
</dbReference>
<evidence type="ECO:0000313" key="3">
    <source>
        <dbReference type="Proteomes" id="UP000593566"/>
    </source>
</evidence>
<comment type="caution">
    <text evidence="2">The sequence shown here is derived from an EMBL/GenBank/DDBJ whole genome shotgun (WGS) entry which is preliminary data.</text>
</comment>
<keyword evidence="1" id="KW-0472">Membrane</keyword>
<dbReference type="EMBL" id="JACCJB010000002">
    <property type="protein sequence ID" value="KAF6230030.1"/>
    <property type="molecule type" value="Genomic_DNA"/>
</dbReference>
<keyword evidence="1" id="KW-1133">Transmembrane helix</keyword>
<evidence type="ECO:0000313" key="2">
    <source>
        <dbReference type="EMBL" id="KAF6230030.1"/>
    </source>
</evidence>
<protein>
    <submittedName>
        <fullName evidence="2">Uncharacterized protein</fullName>
    </submittedName>
</protein>
<keyword evidence="1" id="KW-0812">Transmembrane</keyword>
<accession>A0A8H6FK87</accession>
<sequence length="97" mass="10003">MGNELLLIIGFTIFSLVVTMAWVGGYLDTYQHTLQNVLLDKTGENRASYGLKTVLTGQKTGDQDLDAVQDGVGSGVGGLVGKGGVGESIGSTLSKGL</sequence>
<dbReference type="GeneID" id="59332776"/>
<name>A0A8H6FK87_9LECA</name>